<dbReference type="AlphaFoldDB" id="A0A484X218"/>
<feature type="domain" description="Ribonucleotide reductase large subunit C-terminal" evidence="1">
    <location>
        <begin position="12"/>
        <end position="57"/>
    </location>
</feature>
<dbReference type="Proteomes" id="UP000372890">
    <property type="component" value="Unassembled WGS sequence"/>
</dbReference>
<evidence type="ECO:0000313" key="3">
    <source>
        <dbReference type="Proteomes" id="UP000372890"/>
    </source>
</evidence>
<dbReference type="SUPFAM" id="SSF51998">
    <property type="entry name" value="PFL-like glycyl radical enzymes"/>
    <property type="match status" value="1"/>
</dbReference>
<evidence type="ECO:0000259" key="1">
    <source>
        <dbReference type="Pfam" id="PF02867"/>
    </source>
</evidence>
<name>A0A484X218_ECOLX</name>
<dbReference type="EC" id="1.17.4.1" evidence="2"/>
<organism evidence="2 3">
    <name type="scientific">Escherichia coli</name>
    <dbReference type="NCBI Taxonomy" id="562"/>
    <lineage>
        <taxon>Bacteria</taxon>
        <taxon>Pseudomonadati</taxon>
        <taxon>Pseudomonadota</taxon>
        <taxon>Gammaproteobacteria</taxon>
        <taxon>Enterobacterales</taxon>
        <taxon>Enterobacteriaceae</taxon>
        <taxon>Escherichia</taxon>
    </lineage>
</organism>
<keyword evidence="2" id="KW-0560">Oxidoreductase</keyword>
<dbReference type="EMBL" id="CAADIS010000004">
    <property type="protein sequence ID" value="VFS17402.1"/>
    <property type="molecule type" value="Genomic_DNA"/>
</dbReference>
<dbReference type="InterPro" id="IPR000788">
    <property type="entry name" value="RNR_lg_C"/>
</dbReference>
<dbReference type="Gene3D" id="3.20.70.20">
    <property type="match status" value="1"/>
</dbReference>
<accession>A0A484X218</accession>
<evidence type="ECO:0000313" key="2">
    <source>
        <dbReference type="EMBL" id="VFS17402.1"/>
    </source>
</evidence>
<reference evidence="2 3" key="1">
    <citation type="submission" date="2019-03" db="EMBL/GenBank/DDBJ databases">
        <authorList>
            <consortium name="Pathogen Informatics"/>
        </authorList>
    </citation>
    <scope>NUCLEOTIDE SEQUENCE [LARGE SCALE GENOMIC DNA]</scope>
    <source>
        <strain evidence="2 3">NCTC9001</strain>
    </source>
</reference>
<protein>
    <submittedName>
        <fullName evidence="2">Ribonucleoside-diphosphate reductase</fullName>
        <ecNumber evidence="2">1.17.4.1</ecNumber>
    </submittedName>
</protein>
<dbReference type="GO" id="GO:0004748">
    <property type="term" value="F:ribonucleoside-diphosphate reductase activity, thioredoxin disulfide as acceptor"/>
    <property type="evidence" value="ECO:0007669"/>
    <property type="project" value="UniProtKB-EC"/>
</dbReference>
<proteinExistence type="predicted"/>
<gene>
    <name evidence="2" type="primary">nrdA_3</name>
    <name evidence="2" type="ORF">NCTC9001_02015</name>
</gene>
<sequence length="77" mass="8256">MSGVRTPTRQFSSCVLIECGDSLDSINATSSAIVKYVSQRAGIGINAGRIRALGSRFAVAKRSIPVVFRSTNISRPR</sequence>
<dbReference type="Pfam" id="PF02867">
    <property type="entry name" value="Ribonuc_red_lgC"/>
    <property type="match status" value="1"/>
</dbReference>